<feature type="domain" description="DM14" evidence="1">
    <location>
        <begin position="445"/>
        <end position="480"/>
    </location>
</feature>
<dbReference type="PANTHER" id="PTHR13076:SF9">
    <property type="entry name" value="COILED-COIL AND C2 DOMAIN-CONTAINING PROTEIN 1-LIKE"/>
    <property type="match status" value="1"/>
</dbReference>
<dbReference type="InterPro" id="IPR039725">
    <property type="entry name" value="CC2D1A/B"/>
</dbReference>
<dbReference type="WBParaSite" id="sdigi.contig88.g4011.t1">
    <property type="protein sequence ID" value="sdigi.contig88.g4011.t1"/>
    <property type="gene ID" value="sdigi.contig88.g4011"/>
</dbReference>
<reference evidence="3" key="1">
    <citation type="submission" date="2022-11" db="UniProtKB">
        <authorList>
            <consortium name="WormBaseParasite"/>
        </authorList>
    </citation>
    <scope>IDENTIFICATION</scope>
</reference>
<feature type="domain" description="DM14" evidence="1">
    <location>
        <begin position="335"/>
        <end position="393"/>
    </location>
</feature>
<sequence length="484" mass="53146">MGNWGGRGGDRVVEEKAMYGDVENDEELMAELLALEAEERAAGHIPDTCTDRKRNCSTRQYTLGHHESAIQGSQRMVSSYGISSVSDEDLSSDGEDIDDPELLAELSDLVGQRGNASPREVGQLASPKPPISSRFSCDTAADMTVLNKLQELKKEYSSALKTAKEKSDGLRIKRYQRGFDKIEELMQKMRAGETIDESDIPISLKAIHSLEPVAAIGGASVICKSEVAPPQSVVLLPEVRENVSEGIGEPSNTAVYQLPIKNLLKGEQLRIELVIGDKKAAYEYYVITKQFDEAIKAMNNGEVTECEENELPPMATPYRSVKYGEIPPPPPKTLLEGLQQRMQKYKALCERSKADNDDRKHRMIVRILKQYDDAIKACQANKPVNINELPCPPGYPSLPPSGNVAITTAGGPAAALSRRPLPEVGVFAAAESSVSGRQSRQKQQLDFLLKRQLQFKQAAITAKKKGDVTAAKKFLLTAKVIFTF</sequence>
<protein>
    <submittedName>
        <fullName evidence="3">DM14 domain-containing protein</fullName>
    </submittedName>
</protein>
<dbReference type="InterPro" id="IPR006608">
    <property type="entry name" value="CC2D1A/B_DM14"/>
</dbReference>
<evidence type="ECO:0000313" key="3">
    <source>
        <dbReference type="WBParaSite" id="sdigi.contig88.g4011.t1"/>
    </source>
</evidence>
<dbReference type="SMART" id="SM00685">
    <property type="entry name" value="DM14"/>
    <property type="match status" value="3"/>
</dbReference>
<dbReference type="AlphaFoldDB" id="A0A915Q3H4"/>
<proteinExistence type="predicted"/>
<evidence type="ECO:0000313" key="2">
    <source>
        <dbReference type="Proteomes" id="UP000887581"/>
    </source>
</evidence>
<name>A0A915Q3H4_9BILA</name>
<dbReference type="Pfam" id="PF21528">
    <property type="entry name" value="CC2D1A-B_DM14"/>
    <property type="match status" value="2"/>
</dbReference>
<dbReference type="GO" id="GO:0001227">
    <property type="term" value="F:DNA-binding transcription repressor activity, RNA polymerase II-specific"/>
    <property type="evidence" value="ECO:0007669"/>
    <property type="project" value="InterPro"/>
</dbReference>
<keyword evidence="2" id="KW-1185">Reference proteome</keyword>
<organism evidence="2 3">
    <name type="scientific">Setaria digitata</name>
    <dbReference type="NCBI Taxonomy" id="48799"/>
    <lineage>
        <taxon>Eukaryota</taxon>
        <taxon>Metazoa</taxon>
        <taxon>Ecdysozoa</taxon>
        <taxon>Nematoda</taxon>
        <taxon>Chromadorea</taxon>
        <taxon>Rhabditida</taxon>
        <taxon>Spirurina</taxon>
        <taxon>Spiruromorpha</taxon>
        <taxon>Filarioidea</taxon>
        <taxon>Setariidae</taxon>
        <taxon>Setaria</taxon>
    </lineage>
</organism>
<dbReference type="PANTHER" id="PTHR13076">
    <property type="entry name" value="COILED-COIL AND C2 DOMAIN-CONTAINING PROTEIN 1-LIKE"/>
    <property type="match status" value="1"/>
</dbReference>
<dbReference type="Proteomes" id="UP000887581">
    <property type="component" value="Unplaced"/>
</dbReference>
<feature type="domain" description="DM14" evidence="1">
    <location>
        <begin position="146"/>
        <end position="204"/>
    </location>
</feature>
<accession>A0A915Q3H4</accession>
<evidence type="ECO:0000259" key="1">
    <source>
        <dbReference type="SMART" id="SM00685"/>
    </source>
</evidence>